<dbReference type="InterPro" id="IPR001041">
    <property type="entry name" value="2Fe-2S_ferredoxin-type"/>
</dbReference>
<evidence type="ECO:0000313" key="2">
    <source>
        <dbReference type="EMBL" id="MUO45180.1"/>
    </source>
</evidence>
<accession>A0ABD6HG85</accession>
<keyword evidence="4" id="KW-1185">Reference proteome</keyword>
<dbReference type="GO" id="GO:0016491">
    <property type="term" value="F:oxidoreductase activity"/>
    <property type="evidence" value="ECO:0007669"/>
    <property type="project" value="UniProtKB-KW"/>
</dbReference>
<dbReference type="Proteomes" id="UP000179536">
    <property type="component" value="Unassembled WGS sequence"/>
</dbReference>
<comment type="caution">
    <text evidence="3">The sequence shown here is derived from an EMBL/GenBank/DDBJ whole genome shotgun (WGS) entry which is preliminary data.</text>
</comment>
<protein>
    <submittedName>
        <fullName evidence="3">(2Fe-2S)-binding protein</fullName>
    </submittedName>
</protein>
<evidence type="ECO:0000256" key="1">
    <source>
        <dbReference type="ARBA" id="ARBA00023002"/>
    </source>
</evidence>
<gene>
    <name evidence="3" type="ORF">BBK91_024725</name>
    <name evidence="2" type="ORF">BBL17_025740</name>
</gene>
<keyword evidence="1" id="KW-0560">Oxidoreductase</keyword>
<dbReference type="Gene3D" id="3.10.20.440">
    <property type="entry name" value="2Fe-2S iron-sulphur cluster binding domain, sarcosine oxidase, alpha subunit, N-terminal domain"/>
    <property type="match status" value="1"/>
</dbReference>
<sequence>MFRHLSEAKVTVCLTVDGHLVAASPDDTVATALLIAGVTPFRKTPVSGAPRAPYCGMGVCFDCLVTIDGEANRQACLTPVREGMTVTTGVPGPSHKRNTRA</sequence>
<dbReference type="CDD" id="cd00207">
    <property type="entry name" value="fer2"/>
    <property type="match status" value="1"/>
</dbReference>
<reference evidence="4 5" key="1">
    <citation type="submission" date="2019-11" db="EMBL/GenBank/DDBJ databases">
        <title>Whole-genome sequencing of Allorhizobium vitis.</title>
        <authorList>
            <person name="Gan H.M."/>
            <person name="Savka M.A."/>
        </authorList>
    </citation>
    <scope>NUCLEOTIDE SEQUENCE [LARGE SCALE GENOMIC DNA]</scope>
    <source>
        <strain evidence="3 5">RF2/1</strain>
        <strain evidence="2 4">T1/7</strain>
    </source>
</reference>
<dbReference type="EMBL" id="MBFE02000030">
    <property type="protein sequence ID" value="MUO45180.1"/>
    <property type="molecule type" value="Genomic_DNA"/>
</dbReference>
<dbReference type="Proteomes" id="UP000179454">
    <property type="component" value="Unassembled WGS sequence"/>
</dbReference>
<evidence type="ECO:0000313" key="5">
    <source>
        <dbReference type="Proteomes" id="UP000179536"/>
    </source>
</evidence>
<dbReference type="AlphaFoldDB" id="A0ABD6HG85"/>
<dbReference type="InterPro" id="IPR042204">
    <property type="entry name" value="2Fe-2S-bd_N"/>
</dbReference>
<evidence type="ECO:0000313" key="4">
    <source>
        <dbReference type="Proteomes" id="UP000179454"/>
    </source>
</evidence>
<proteinExistence type="predicted"/>
<dbReference type="InterPro" id="IPR036010">
    <property type="entry name" value="2Fe-2S_ferredoxin-like_sf"/>
</dbReference>
<evidence type="ECO:0000313" key="3">
    <source>
        <dbReference type="EMBL" id="MUP13057.1"/>
    </source>
</evidence>
<dbReference type="RefSeq" id="WP_041699529.1">
    <property type="nucleotide sequence ID" value="NZ_AP023283.1"/>
</dbReference>
<organism evidence="3 5">
    <name type="scientific">Agrobacterium vitis</name>
    <name type="common">Rhizobium vitis</name>
    <dbReference type="NCBI Taxonomy" id="373"/>
    <lineage>
        <taxon>Bacteria</taxon>
        <taxon>Pseudomonadati</taxon>
        <taxon>Pseudomonadota</taxon>
        <taxon>Alphaproteobacteria</taxon>
        <taxon>Hyphomicrobiales</taxon>
        <taxon>Rhizobiaceae</taxon>
        <taxon>Rhizobium/Agrobacterium group</taxon>
        <taxon>Agrobacterium</taxon>
    </lineage>
</organism>
<dbReference type="Pfam" id="PF13510">
    <property type="entry name" value="Fer2_4"/>
    <property type="match status" value="1"/>
</dbReference>
<dbReference type="EMBL" id="MBFA02000025">
    <property type="protein sequence ID" value="MUP13057.1"/>
    <property type="molecule type" value="Genomic_DNA"/>
</dbReference>
<name>A0ABD6HG85_AGRVI</name>
<dbReference type="SUPFAM" id="SSF54292">
    <property type="entry name" value="2Fe-2S ferredoxin-like"/>
    <property type="match status" value="1"/>
</dbReference>